<dbReference type="SMART" id="SM00401">
    <property type="entry name" value="ZnF_GATA"/>
    <property type="match status" value="2"/>
</dbReference>
<evidence type="ECO:0000313" key="9">
    <source>
        <dbReference type="EMBL" id="JAT40882.1"/>
    </source>
</evidence>
<gene>
    <name evidence="9" type="primary">URBS1_3</name>
    <name evidence="9" type="ORF">g.76852</name>
</gene>
<sequence length="558" mass="60565">MEVKSTDLHTAAPTNMPPNTQKSDNFMRNQQLFRHHHHQQHHQQQQQQQMMQQPLHLLNRKGSSGSIQPRSCKSEGHGVSATVCANCGTTTTPLWRRAPSGETICNACGLYLKARNTVRPPWLKRNAIKKATPVVPETSENNNGGTCPGDGHCDGTGGSSSCDGCPAYNQHQVNRQALICANCGTNTTPLWRRDEAGNTICNACGLYFKLHNVHRPVTMKRSVIKRRKRVALATSPSPSHNQSGGSDNEHQSRKGRTNNNNHPPTPASTSGSERGYISSDDDVCSVEGINDSRKRKADDGRVISTKRRCGDSRQVPPIEDYISSKRNSYHHVEGMWNSNNSYDTDRRRSLTPVEPSLNSSLPQVHIHQNNNGAYNSRLMGTPTIPLPSVFHNDGATSPSHCSSSSSISALLNPSSPTTAPPQLPPISSIPPSNSSHLGLPLPLNNHQTTPLPSAAVTDPNITQQVLQAHRQELQREVSHLSMLLNRTTAILVGLDQAMASNAAARNIDNSPSTNYGSSSDYNGQKSYNTGLPSPPVNAGMGQKSYMTLPPLSPSSESS</sequence>
<feature type="compositionally biased region" description="Polar residues" evidence="7">
    <location>
        <begin position="257"/>
        <end position="272"/>
    </location>
</feature>
<dbReference type="EMBL" id="GDJX01027054">
    <property type="protein sequence ID" value="JAT40882.1"/>
    <property type="molecule type" value="Transcribed_RNA"/>
</dbReference>
<dbReference type="PROSITE" id="PS50114">
    <property type="entry name" value="GATA_ZN_FINGER_2"/>
    <property type="match status" value="2"/>
</dbReference>
<evidence type="ECO:0000256" key="7">
    <source>
        <dbReference type="SAM" id="MobiDB-lite"/>
    </source>
</evidence>
<dbReference type="PRINTS" id="PR00619">
    <property type="entry name" value="GATAZNFINGER"/>
</dbReference>
<proteinExistence type="predicted"/>
<name>A0A1D1XEP8_9ARAE</name>
<dbReference type="GO" id="GO:0000978">
    <property type="term" value="F:RNA polymerase II cis-regulatory region sequence-specific DNA binding"/>
    <property type="evidence" value="ECO:0007669"/>
    <property type="project" value="TreeGrafter"/>
</dbReference>
<evidence type="ECO:0000259" key="8">
    <source>
        <dbReference type="PROSITE" id="PS50114"/>
    </source>
</evidence>
<feature type="region of interest" description="Disordered" evidence="7">
    <location>
        <begin position="1"/>
        <end position="24"/>
    </location>
</feature>
<feature type="compositionally biased region" description="Basic and acidic residues" evidence="7">
    <location>
        <begin position="290"/>
        <end position="301"/>
    </location>
</feature>
<reference evidence="9" key="1">
    <citation type="submission" date="2015-07" db="EMBL/GenBank/DDBJ databases">
        <title>Transcriptome Assembly of Anthurium amnicola.</title>
        <authorList>
            <person name="Suzuki J."/>
        </authorList>
    </citation>
    <scope>NUCLEOTIDE SEQUENCE</scope>
</reference>
<dbReference type="Gene3D" id="3.30.50.10">
    <property type="entry name" value="Erythroid Transcription Factor GATA-1, subunit A"/>
    <property type="match status" value="2"/>
</dbReference>
<evidence type="ECO:0000256" key="1">
    <source>
        <dbReference type="ARBA" id="ARBA00004123"/>
    </source>
</evidence>
<organism evidence="9">
    <name type="scientific">Anthurium amnicola</name>
    <dbReference type="NCBI Taxonomy" id="1678845"/>
    <lineage>
        <taxon>Eukaryota</taxon>
        <taxon>Viridiplantae</taxon>
        <taxon>Streptophyta</taxon>
        <taxon>Embryophyta</taxon>
        <taxon>Tracheophyta</taxon>
        <taxon>Spermatophyta</taxon>
        <taxon>Magnoliopsida</taxon>
        <taxon>Liliopsida</taxon>
        <taxon>Araceae</taxon>
        <taxon>Pothoideae</taxon>
        <taxon>Potheae</taxon>
        <taxon>Anthurium</taxon>
    </lineage>
</organism>
<feature type="region of interest" description="Disordered" evidence="7">
    <location>
        <begin position="389"/>
        <end position="454"/>
    </location>
</feature>
<dbReference type="SUPFAM" id="SSF57716">
    <property type="entry name" value="Glucocorticoid receptor-like (DNA-binding domain)"/>
    <property type="match status" value="2"/>
</dbReference>
<dbReference type="Pfam" id="PF00320">
    <property type="entry name" value="GATA"/>
    <property type="match status" value="2"/>
</dbReference>
<dbReference type="GO" id="GO:0008270">
    <property type="term" value="F:zinc ion binding"/>
    <property type="evidence" value="ECO:0007669"/>
    <property type="project" value="UniProtKB-KW"/>
</dbReference>
<dbReference type="PANTHER" id="PTHR10071:SF281">
    <property type="entry name" value="BOX A-BINDING FACTOR-RELATED"/>
    <property type="match status" value="1"/>
</dbReference>
<keyword evidence="3 6" id="KW-0863">Zinc-finger</keyword>
<dbReference type="GO" id="GO:0005634">
    <property type="term" value="C:nucleus"/>
    <property type="evidence" value="ECO:0007669"/>
    <property type="project" value="UniProtKB-SubCell"/>
</dbReference>
<keyword evidence="4" id="KW-0862">Zinc</keyword>
<dbReference type="AlphaFoldDB" id="A0A1D1XEP8"/>
<evidence type="ECO:0000256" key="3">
    <source>
        <dbReference type="ARBA" id="ARBA00022771"/>
    </source>
</evidence>
<dbReference type="InterPro" id="IPR013088">
    <property type="entry name" value="Znf_NHR/GATA"/>
</dbReference>
<keyword evidence="5" id="KW-0539">Nucleus</keyword>
<dbReference type="InterPro" id="IPR039355">
    <property type="entry name" value="Transcription_factor_GATA"/>
</dbReference>
<feature type="domain" description="GATA-type" evidence="8">
    <location>
        <begin position="78"/>
        <end position="131"/>
    </location>
</feature>
<dbReference type="GO" id="GO:0000122">
    <property type="term" value="P:negative regulation of transcription by RNA polymerase II"/>
    <property type="evidence" value="ECO:0007669"/>
    <property type="project" value="TreeGrafter"/>
</dbReference>
<accession>A0A1D1XEP8</accession>
<dbReference type="PANTHER" id="PTHR10071">
    <property type="entry name" value="TRANSCRIPTION FACTOR GATA FAMILY MEMBER"/>
    <property type="match status" value="1"/>
</dbReference>
<protein>
    <submittedName>
        <fullName evidence="9">Siderophore biosynthesis regulatory protein URBS1</fullName>
    </submittedName>
</protein>
<dbReference type="PROSITE" id="PS00344">
    <property type="entry name" value="GATA_ZN_FINGER_1"/>
    <property type="match status" value="2"/>
</dbReference>
<dbReference type="InterPro" id="IPR000679">
    <property type="entry name" value="Znf_GATA"/>
</dbReference>
<feature type="domain" description="GATA-type" evidence="8">
    <location>
        <begin position="174"/>
        <end position="227"/>
    </location>
</feature>
<evidence type="ECO:0000256" key="5">
    <source>
        <dbReference type="ARBA" id="ARBA00023242"/>
    </source>
</evidence>
<evidence type="ECO:0000256" key="4">
    <source>
        <dbReference type="ARBA" id="ARBA00022833"/>
    </source>
</evidence>
<dbReference type="GO" id="GO:0045944">
    <property type="term" value="P:positive regulation of transcription by RNA polymerase II"/>
    <property type="evidence" value="ECO:0007669"/>
    <property type="project" value="TreeGrafter"/>
</dbReference>
<comment type="subcellular location">
    <subcellularLocation>
        <location evidence="1">Nucleus</location>
    </subcellularLocation>
</comment>
<feature type="compositionally biased region" description="Polar residues" evidence="7">
    <location>
        <begin position="234"/>
        <end position="246"/>
    </location>
</feature>
<feature type="compositionally biased region" description="Polar residues" evidence="7">
    <location>
        <begin position="507"/>
        <end position="531"/>
    </location>
</feature>
<keyword evidence="2" id="KW-0479">Metal-binding</keyword>
<dbReference type="CDD" id="cd00202">
    <property type="entry name" value="ZnF_GATA"/>
    <property type="match status" value="2"/>
</dbReference>
<dbReference type="FunFam" id="3.30.50.10:FF:000007">
    <property type="entry name" value="Nitrogen regulatory AreA, N-terminal"/>
    <property type="match status" value="1"/>
</dbReference>
<feature type="compositionally biased region" description="Low complexity" evidence="7">
    <location>
        <begin position="397"/>
        <end position="416"/>
    </location>
</feature>
<evidence type="ECO:0000256" key="2">
    <source>
        <dbReference type="ARBA" id="ARBA00022723"/>
    </source>
</evidence>
<feature type="region of interest" description="Disordered" evidence="7">
    <location>
        <begin position="230"/>
        <end position="317"/>
    </location>
</feature>
<dbReference type="GO" id="GO:0000981">
    <property type="term" value="F:DNA-binding transcription factor activity, RNA polymerase II-specific"/>
    <property type="evidence" value="ECO:0007669"/>
    <property type="project" value="TreeGrafter"/>
</dbReference>
<feature type="compositionally biased region" description="Pro residues" evidence="7">
    <location>
        <begin position="418"/>
        <end position="428"/>
    </location>
</feature>
<evidence type="ECO:0000256" key="6">
    <source>
        <dbReference type="PROSITE-ProRule" id="PRU00094"/>
    </source>
</evidence>
<feature type="region of interest" description="Disordered" evidence="7">
    <location>
        <begin position="505"/>
        <end position="558"/>
    </location>
</feature>